<feature type="transmembrane region" description="Helical" evidence="12">
    <location>
        <begin position="923"/>
        <end position="943"/>
    </location>
</feature>
<feature type="region of interest" description="Disordered" evidence="11">
    <location>
        <begin position="1414"/>
        <end position="1453"/>
    </location>
</feature>
<evidence type="ECO:0000256" key="12">
    <source>
        <dbReference type="SAM" id="Phobius"/>
    </source>
</evidence>
<dbReference type="GO" id="GO:0070059">
    <property type="term" value="P:intrinsic apoptotic signaling pathway in response to endoplasmic reticulum stress"/>
    <property type="evidence" value="ECO:0007669"/>
    <property type="project" value="TreeGrafter"/>
</dbReference>
<evidence type="ECO:0000256" key="3">
    <source>
        <dbReference type="ARBA" id="ARBA00022527"/>
    </source>
</evidence>
<dbReference type="InterPro" id="IPR045133">
    <property type="entry name" value="IRE1/2-like"/>
</dbReference>
<sequence length="1801" mass="197299">MDWLSAALWNLCMSMLPQRNTRALLVPLLCVAMLVPFSAAAGARREHSAGTESLGTTPTAVSDGHSLAASYVVTPTATASDGLPVQDHMVASVMALAQQTHTKGSAGLLPPSPSPPATPFGFDTKARLVGSEGAPMAAPGIELQPKQQRQQSQLGLPTKPGVVFLGKDSTGVVPRKFTIPEASVVANAEHKHIAMLPAKPHAAAAEEHRLIRRDMLERSGVSLADTMVVVTVDGSMYGVSRFDGAIIWRRDGFLESAAAYRSHPTCPREMVWTRSRPESFLAVAGEHDEMCMPLRGDTRERGEPGQKGHGWSEQSSERLGGDSVENFEAEDDEDDEEEWLLEQGIDWRSDPQVLELQRQRRREWLAKQRSRTQNHGGPVAKEPRGSFADSDSGSSSLPEVLYIAEPGGGGALYMYNAEIGLKKLPLTIQNLVDQSPVQVRGVLYTGNKEANFAAIDLASGRLLSIYGDERVEHSDDRATTSARFGARRLSIKLLLAEKLNRVRIYPADAGTGRFRQLPQWELYHRSVQAPALDPEIDALLAELSDAVEAQGVTRGDASDEDEVVGPRSHGPTKFVMTQDGGFVMIEATTGIPLWAQEFDSPVVSVFDVFGIATAAADGSGSDSNVNYVARRRDLSPAAQQSRYMRWRQLHEVDDEATATSSSSSFGFGKTRSQDSRWRTGSAGGNVLAGAFWERTGKTTTLPQIAYIGKLKDTLYTLTSDEFPLIDHASLLSSLLLSLAQAKQDQTRYSELQHSEWWDRWGFLTHDAVVLRVLQEARAWWLKPAASEGALALENRFEKLMDMVAQHHAVGKEPSVEDATAERRQICDDKGTCHIDGIIGIHPVEPLATGVLEVDGVPLHRPGIPGGEVIRESYEDVDKVVDLPLSNENQRPTDAAAAALLKEDAEDWPWWRYVGHYMTRVAAFIGYMVTITVFVAFVGALYLLRPQNKRRPRMWVDAEGDDEVQHGRRARLKISWALMHRMWATLKEEWRQSIEVAWRNPNAAAVLWRTGVTRRSPELDEAAALAQLDLSRQSVASASSGSVGQTSRRESASASALDLLLLGREDSELSSFDRLPSGSSTPRRNSVGAMPMTPLKRPVAEGDSIERLQLASPRGMPPPQVRLSAITLTDQVLGYGSHGTMVYRGEFQGRAVAVKRLLLDFYEVADHEVQVLQESDSHPNVIRYFCTERQEHFMYIALELCCGSLADAVSRASQATVASQLLRSISKKKVMYQLACGLHHLHTLKLVHRDIKPQNILIAPPPHRRRRRTTRPDASEPDELAFDESVIVAGGIPRLLISDFGLSRILDDDESSFANTFTMHGHYNMGNGAGGAGGGGGGGGVGGGTVGWRAPECFDSLEAREVLGPLPVQPSGSDPHGSESSLWPPLRSPGNCLDDEPSPYVSRGTRSRLRHMTMAQATAAAAAASPQLQLQSSEGDEPDSAETNPTSTTDPAVLRSYTNCTGSRRRMTRAVDIFSMGCVFYYVLTDGGHPFGDRLSREHRILAGTPDLRALEGSDNPSAIEAVDLIAHMVARHDQDRPSAASVLVHPYFWDATQRLGFLQDVSDCLEAEARLIKVAREEVPEPPRKTKQPKKKGPPLQPSPPAAACAAAIDSSSADKPGSHALSNESIDDIIAQLPAEQAVAVRRAITLLDAFEINGSFVMEGPPPSADGFQVVGMPSSHSAAVDAMSEAVSGSNGSGSKRPRRVAWDRRLDLHLRRDLGKFRKYDGTRLRDLLRVIRNKKSHYQDMPTPLREALGDIPEGYLHYFESRFPYLLLHCYYFVLEDDSLRTATVFRPYFRPPAL</sequence>
<feature type="region of interest" description="Disordered" evidence="11">
    <location>
        <begin position="657"/>
        <end position="678"/>
    </location>
</feature>
<evidence type="ECO:0000256" key="13">
    <source>
        <dbReference type="SAM" id="SignalP"/>
    </source>
</evidence>
<feature type="compositionally biased region" description="Polar residues" evidence="11">
    <location>
        <begin position="1440"/>
        <end position="1453"/>
    </location>
</feature>
<dbReference type="Gene3D" id="1.20.1440.180">
    <property type="entry name" value="KEN domain"/>
    <property type="match status" value="1"/>
</dbReference>
<feature type="compositionally biased region" description="Low complexity" evidence="11">
    <location>
        <begin position="657"/>
        <end position="668"/>
    </location>
</feature>
<feature type="region of interest" description="Disordered" evidence="11">
    <location>
        <begin position="294"/>
        <end position="323"/>
    </location>
</feature>
<keyword evidence="5 12" id="KW-0812">Transmembrane</keyword>
<proteinExistence type="predicted"/>
<evidence type="ECO:0000259" key="15">
    <source>
        <dbReference type="PROSITE" id="PS51392"/>
    </source>
</evidence>
<dbReference type="GO" id="GO:0006397">
    <property type="term" value="P:mRNA processing"/>
    <property type="evidence" value="ECO:0007669"/>
    <property type="project" value="InterPro"/>
</dbReference>
<evidence type="ECO:0000313" key="17">
    <source>
        <dbReference type="Proteomes" id="UP001150907"/>
    </source>
</evidence>
<dbReference type="InterPro" id="IPR038357">
    <property type="entry name" value="KEN_sf"/>
</dbReference>
<evidence type="ECO:0000256" key="9">
    <source>
        <dbReference type="ARBA" id="ARBA00022840"/>
    </source>
</evidence>
<dbReference type="InterPro" id="IPR008271">
    <property type="entry name" value="Ser/Thr_kinase_AS"/>
</dbReference>
<evidence type="ECO:0000256" key="11">
    <source>
        <dbReference type="SAM" id="MobiDB-lite"/>
    </source>
</evidence>
<dbReference type="SMART" id="SM00220">
    <property type="entry name" value="S_TKc"/>
    <property type="match status" value="1"/>
</dbReference>
<dbReference type="SUPFAM" id="SSF56112">
    <property type="entry name" value="Protein kinase-like (PK-like)"/>
    <property type="match status" value="2"/>
</dbReference>
<evidence type="ECO:0000256" key="5">
    <source>
        <dbReference type="ARBA" id="ARBA00022692"/>
    </source>
</evidence>
<feature type="region of interest" description="Disordered" evidence="11">
    <location>
        <begin position="1576"/>
        <end position="1621"/>
    </location>
</feature>
<keyword evidence="9" id="KW-0067">ATP-binding</keyword>
<dbReference type="InterPro" id="IPR000719">
    <property type="entry name" value="Prot_kinase_dom"/>
</dbReference>
<evidence type="ECO:0000259" key="14">
    <source>
        <dbReference type="PROSITE" id="PS50011"/>
    </source>
</evidence>
<dbReference type="GO" id="GO:0004521">
    <property type="term" value="F:RNA endonuclease activity"/>
    <property type="evidence" value="ECO:0007669"/>
    <property type="project" value="InterPro"/>
</dbReference>
<dbReference type="GO" id="GO:1990604">
    <property type="term" value="C:IRE1-TRAF2-ASK1 complex"/>
    <property type="evidence" value="ECO:0007669"/>
    <property type="project" value="TreeGrafter"/>
</dbReference>
<keyword evidence="7" id="KW-0547">Nucleotide-binding</keyword>
<dbReference type="SUPFAM" id="SSF50998">
    <property type="entry name" value="Quinoprotein alcohol dehydrogenase-like"/>
    <property type="match status" value="1"/>
</dbReference>
<dbReference type="GO" id="GO:0036498">
    <property type="term" value="P:IRE1-mediated unfolded protein response"/>
    <property type="evidence" value="ECO:0007669"/>
    <property type="project" value="UniProtKB-ARBA"/>
</dbReference>
<evidence type="ECO:0000256" key="7">
    <source>
        <dbReference type="ARBA" id="ARBA00022741"/>
    </source>
</evidence>
<keyword evidence="6 13" id="KW-0732">Signal</keyword>
<accession>A0A9W8BIB6</accession>
<dbReference type="EMBL" id="JANBQF010000255">
    <property type="protein sequence ID" value="KAJ2002980.1"/>
    <property type="molecule type" value="Genomic_DNA"/>
</dbReference>
<dbReference type="Gene3D" id="1.10.510.10">
    <property type="entry name" value="Transferase(Phosphotransferase) domain 1"/>
    <property type="match status" value="1"/>
</dbReference>
<keyword evidence="17" id="KW-1185">Reference proteome</keyword>
<keyword evidence="3" id="KW-0723">Serine/threonine-protein kinase</keyword>
<dbReference type="GO" id="GO:0004674">
    <property type="term" value="F:protein serine/threonine kinase activity"/>
    <property type="evidence" value="ECO:0007669"/>
    <property type="project" value="UniProtKB-KW"/>
</dbReference>
<organism evidence="16 17">
    <name type="scientific">Coemansia thaxteri</name>
    <dbReference type="NCBI Taxonomy" id="2663907"/>
    <lineage>
        <taxon>Eukaryota</taxon>
        <taxon>Fungi</taxon>
        <taxon>Fungi incertae sedis</taxon>
        <taxon>Zoopagomycota</taxon>
        <taxon>Kickxellomycotina</taxon>
        <taxon>Kickxellomycetes</taxon>
        <taxon>Kickxellales</taxon>
        <taxon>Kickxellaceae</taxon>
        <taxon>Coemansia</taxon>
    </lineage>
</organism>
<feature type="compositionally biased region" description="Low complexity" evidence="11">
    <location>
        <begin position="1602"/>
        <end position="1616"/>
    </location>
</feature>
<protein>
    <recommendedName>
        <fullName evidence="2">non-specific serine/threonine protein kinase</fullName>
        <ecNumber evidence="2">2.7.11.1</ecNumber>
    </recommendedName>
</protein>
<dbReference type="SMART" id="SM00580">
    <property type="entry name" value="PUG"/>
    <property type="match status" value="1"/>
</dbReference>
<evidence type="ECO:0000313" key="16">
    <source>
        <dbReference type="EMBL" id="KAJ2002980.1"/>
    </source>
</evidence>
<dbReference type="EC" id="2.7.11.1" evidence="2"/>
<keyword evidence="12" id="KW-0472">Membrane</keyword>
<evidence type="ECO:0000256" key="10">
    <source>
        <dbReference type="ARBA" id="ARBA00022989"/>
    </source>
</evidence>
<reference evidence="16" key="1">
    <citation type="submission" date="2022-07" db="EMBL/GenBank/DDBJ databases">
        <title>Phylogenomic reconstructions and comparative analyses of Kickxellomycotina fungi.</title>
        <authorList>
            <person name="Reynolds N.K."/>
            <person name="Stajich J.E."/>
            <person name="Barry K."/>
            <person name="Grigoriev I.V."/>
            <person name="Crous P."/>
            <person name="Smith M.E."/>
        </authorList>
    </citation>
    <scope>NUCLEOTIDE SEQUENCE</scope>
    <source>
        <strain evidence="16">IMI 214461</strain>
    </source>
</reference>
<dbReference type="PROSITE" id="PS00108">
    <property type="entry name" value="PROTEIN_KINASE_ST"/>
    <property type="match status" value="1"/>
</dbReference>
<keyword evidence="4 16" id="KW-0808">Transferase</keyword>
<feature type="region of interest" description="Disordered" evidence="11">
    <location>
        <begin position="366"/>
        <end position="393"/>
    </location>
</feature>
<feature type="signal peptide" evidence="13">
    <location>
        <begin position="1"/>
        <end position="40"/>
    </location>
</feature>
<dbReference type="InterPro" id="IPR011009">
    <property type="entry name" value="Kinase-like_dom_sf"/>
</dbReference>
<gene>
    <name evidence="16" type="primary">IRE1</name>
    <name evidence="16" type="ORF">H4R26_003321</name>
</gene>
<keyword evidence="10 12" id="KW-1133">Transmembrane helix</keyword>
<name>A0A9W8BIB6_9FUNG</name>
<evidence type="ECO:0000256" key="6">
    <source>
        <dbReference type="ARBA" id="ARBA00022729"/>
    </source>
</evidence>
<dbReference type="PANTHER" id="PTHR13954">
    <property type="entry name" value="IRE1-RELATED"/>
    <property type="match status" value="1"/>
</dbReference>
<evidence type="ECO:0000256" key="1">
    <source>
        <dbReference type="ARBA" id="ARBA00004167"/>
    </source>
</evidence>
<evidence type="ECO:0000256" key="2">
    <source>
        <dbReference type="ARBA" id="ARBA00012513"/>
    </source>
</evidence>
<dbReference type="PROSITE" id="PS50011">
    <property type="entry name" value="PROTEIN_KINASE_DOM"/>
    <property type="match status" value="1"/>
</dbReference>
<comment type="caution">
    <text evidence="16">The sequence shown here is derived from an EMBL/GenBank/DDBJ whole genome shotgun (WGS) entry which is preliminary data.</text>
</comment>
<feature type="domain" description="KEN" evidence="15">
    <location>
        <begin position="1551"/>
        <end position="1798"/>
    </location>
</feature>
<evidence type="ECO:0000256" key="8">
    <source>
        <dbReference type="ARBA" id="ARBA00022777"/>
    </source>
</evidence>
<dbReference type="Proteomes" id="UP001150907">
    <property type="component" value="Unassembled WGS sequence"/>
</dbReference>
<feature type="compositionally biased region" description="Low complexity" evidence="11">
    <location>
        <begin position="1414"/>
        <end position="1431"/>
    </location>
</feature>
<keyword evidence="8 16" id="KW-0418">Kinase</keyword>
<feature type="compositionally biased region" description="Basic and acidic residues" evidence="11">
    <location>
        <begin position="294"/>
        <end position="306"/>
    </location>
</feature>
<dbReference type="GO" id="GO:0051082">
    <property type="term" value="F:unfolded protein binding"/>
    <property type="evidence" value="ECO:0007669"/>
    <property type="project" value="TreeGrafter"/>
</dbReference>
<feature type="region of interest" description="Disordered" evidence="11">
    <location>
        <begin position="1069"/>
        <end position="1096"/>
    </location>
</feature>
<dbReference type="FunFam" id="3.30.200.20:FF:000077">
    <property type="entry name" value="Putative Serine/threonine-protein kinase/endoribonuclease IRE1"/>
    <property type="match status" value="1"/>
</dbReference>
<dbReference type="PROSITE" id="PS51392">
    <property type="entry name" value="KEN"/>
    <property type="match status" value="1"/>
</dbReference>
<dbReference type="InterPro" id="IPR010513">
    <property type="entry name" value="KEN_dom"/>
</dbReference>
<feature type="chain" id="PRO_5040764301" description="non-specific serine/threonine protein kinase" evidence="13">
    <location>
        <begin position="41"/>
        <end position="1801"/>
    </location>
</feature>
<dbReference type="OrthoDB" id="63989at2759"/>
<dbReference type="PANTHER" id="PTHR13954:SF6">
    <property type="entry name" value="NON-SPECIFIC SERINE_THREONINE PROTEIN KINASE"/>
    <property type="match status" value="1"/>
</dbReference>
<dbReference type="InterPro" id="IPR011047">
    <property type="entry name" value="Quinoprotein_ADH-like_sf"/>
</dbReference>
<feature type="region of interest" description="Disordered" evidence="11">
    <location>
        <begin position="1363"/>
        <end position="1402"/>
    </location>
</feature>
<evidence type="ECO:0000256" key="4">
    <source>
        <dbReference type="ARBA" id="ARBA00022679"/>
    </source>
</evidence>
<dbReference type="Gene3D" id="3.30.200.20">
    <property type="entry name" value="Phosphorylase Kinase, domain 1"/>
    <property type="match status" value="1"/>
</dbReference>
<dbReference type="Pfam" id="PF00069">
    <property type="entry name" value="Pkinase"/>
    <property type="match status" value="1"/>
</dbReference>
<feature type="region of interest" description="Disordered" evidence="11">
    <location>
        <begin position="551"/>
        <end position="571"/>
    </location>
</feature>
<feature type="domain" description="Protein kinase" evidence="14">
    <location>
        <begin position="1126"/>
        <end position="1548"/>
    </location>
</feature>
<comment type="subcellular location">
    <subcellularLocation>
        <location evidence="1">Membrane</location>
        <topology evidence="1">Single-pass membrane protein</topology>
    </subcellularLocation>
</comment>
<dbReference type="GO" id="GO:0005524">
    <property type="term" value="F:ATP binding"/>
    <property type="evidence" value="ECO:0007669"/>
    <property type="project" value="UniProtKB-KW"/>
</dbReference>
<dbReference type="Pfam" id="PF06479">
    <property type="entry name" value="Ribonuc_2-5A"/>
    <property type="match status" value="1"/>
</dbReference>